<dbReference type="InterPro" id="IPR013974">
    <property type="entry name" value="SAF"/>
</dbReference>
<dbReference type="CDD" id="cd11614">
    <property type="entry name" value="SAF_CpaB_FlgA_like"/>
    <property type="match status" value="1"/>
</dbReference>
<feature type="domain" description="SAF" evidence="2">
    <location>
        <begin position="67"/>
        <end position="130"/>
    </location>
</feature>
<evidence type="ECO:0000259" key="2">
    <source>
        <dbReference type="SMART" id="SM00858"/>
    </source>
</evidence>
<reference evidence="3 4" key="1">
    <citation type="submission" date="2018-03" db="EMBL/GenBank/DDBJ databases">
        <title>Bioinformatic expansion and discovery of thiopeptide antibiotics.</title>
        <authorList>
            <person name="Schwalen C.J."/>
            <person name="Hudson G.A."/>
            <person name="Mitchell D.A."/>
        </authorList>
    </citation>
    <scope>NUCLEOTIDE SEQUENCE [LARGE SCALE GENOMIC DNA]</scope>
    <source>
        <strain evidence="3 4">ATCC 21389</strain>
    </source>
</reference>
<keyword evidence="1" id="KW-1133">Transmembrane helix</keyword>
<keyword evidence="1" id="KW-0812">Transmembrane</keyword>
<proteinExistence type="predicted"/>
<feature type="transmembrane region" description="Helical" evidence="1">
    <location>
        <begin position="40"/>
        <end position="62"/>
    </location>
</feature>
<sequence>MMLALKVPSARSKGGSPAAVAKASAGEGMRIAAVKRRDRLRLFTGLAAMVVCALLFGAVAVATGQRSEVLALARPVSAGQVLTNADVKSVLVSANAGAVTIAASRQGQVVGQRANASLPAGLLLSEGLFGQGPTQPGTAVVTLALKEGRYPPTLGAGDRVAVYETHPSATGSPTAGTAASTASVEAMTLDVRSGSGPSGGAVAMVRVAAGQVGQLVADQEPAVVLLGGEATGSGR</sequence>
<protein>
    <recommendedName>
        <fullName evidence="2">SAF domain-containing protein</fullName>
    </recommendedName>
</protein>
<dbReference type="Pfam" id="PF08666">
    <property type="entry name" value="SAF"/>
    <property type="match status" value="1"/>
</dbReference>
<evidence type="ECO:0000313" key="3">
    <source>
        <dbReference type="EMBL" id="PYC65569.1"/>
    </source>
</evidence>
<name>A0A2V4MZL4_9ACTN</name>
<dbReference type="Proteomes" id="UP000248039">
    <property type="component" value="Unassembled WGS sequence"/>
</dbReference>
<evidence type="ECO:0000313" key="4">
    <source>
        <dbReference type="Proteomes" id="UP000248039"/>
    </source>
</evidence>
<comment type="caution">
    <text evidence="3">The sequence shown here is derived from an EMBL/GenBank/DDBJ whole genome shotgun (WGS) entry which is preliminary data.</text>
</comment>
<dbReference type="EMBL" id="PYBW01000203">
    <property type="protein sequence ID" value="PYC65569.1"/>
    <property type="molecule type" value="Genomic_DNA"/>
</dbReference>
<dbReference type="SMART" id="SM00858">
    <property type="entry name" value="SAF"/>
    <property type="match status" value="1"/>
</dbReference>
<keyword evidence="1" id="KW-0472">Membrane</keyword>
<evidence type="ECO:0000256" key="1">
    <source>
        <dbReference type="SAM" id="Phobius"/>
    </source>
</evidence>
<keyword evidence="4" id="KW-1185">Reference proteome</keyword>
<organism evidence="3 4">
    <name type="scientific">Streptomyces tateyamensis</name>
    <dbReference type="NCBI Taxonomy" id="565073"/>
    <lineage>
        <taxon>Bacteria</taxon>
        <taxon>Bacillati</taxon>
        <taxon>Actinomycetota</taxon>
        <taxon>Actinomycetes</taxon>
        <taxon>Kitasatosporales</taxon>
        <taxon>Streptomycetaceae</taxon>
        <taxon>Streptomyces</taxon>
    </lineage>
</organism>
<dbReference type="AlphaFoldDB" id="A0A2V4MZL4"/>
<gene>
    <name evidence="3" type="ORF">C7C46_32465</name>
</gene>
<accession>A0A2V4MZL4</accession>